<proteinExistence type="predicted"/>
<dbReference type="AlphaFoldDB" id="A0A1Y2LY99"/>
<accession>A0A1Y2LY99</accession>
<dbReference type="InParanoid" id="A0A1Y2LY99"/>
<sequence>MRKRRFLTCRHGVIHGLSKWLPKQQGHHEVRLALRWEAPQTERKFFVSYVRLVHVSPIFATVSDGCFAKGQALSSTFTTICPTARRRYGLYGYGMQDFEQSIDTFSYRYIFYPSGKHCCGCTKVRSR</sequence>
<evidence type="ECO:0000313" key="1">
    <source>
        <dbReference type="EMBL" id="OSS48147.1"/>
    </source>
</evidence>
<evidence type="ECO:0000313" key="2">
    <source>
        <dbReference type="Proteomes" id="UP000193240"/>
    </source>
</evidence>
<name>A0A1Y2LY99_EPING</name>
<keyword evidence="2" id="KW-1185">Reference proteome</keyword>
<protein>
    <submittedName>
        <fullName evidence="1">Uncharacterized protein</fullName>
    </submittedName>
</protein>
<dbReference type="EMBL" id="KZ107847">
    <property type="protein sequence ID" value="OSS48147.1"/>
    <property type="molecule type" value="Genomic_DNA"/>
</dbReference>
<dbReference type="Proteomes" id="UP000193240">
    <property type="component" value="Unassembled WGS sequence"/>
</dbReference>
<organism evidence="1 2">
    <name type="scientific">Epicoccum nigrum</name>
    <name type="common">Soil fungus</name>
    <name type="synonym">Epicoccum purpurascens</name>
    <dbReference type="NCBI Taxonomy" id="105696"/>
    <lineage>
        <taxon>Eukaryota</taxon>
        <taxon>Fungi</taxon>
        <taxon>Dikarya</taxon>
        <taxon>Ascomycota</taxon>
        <taxon>Pezizomycotina</taxon>
        <taxon>Dothideomycetes</taxon>
        <taxon>Pleosporomycetidae</taxon>
        <taxon>Pleosporales</taxon>
        <taxon>Pleosporineae</taxon>
        <taxon>Didymellaceae</taxon>
        <taxon>Epicoccum</taxon>
    </lineage>
</organism>
<gene>
    <name evidence="1" type="ORF">B5807_06413</name>
</gene>
<reference evidence="1 2" key="1">
    <citation type="journal article" date="2017" name="Genome Announc.">
        <title>Genome sequence of the saprophytic ascomycete Epicoccum nigrum ICMP 19927 strain isolated from New Zealand.</title>
        <authorList>
            <person name="Fokin M."/>
            <person name="Fleetwood D."/>
            <person name="Weir B.S."/>
            <person name="Villas-Boas S.G."/>
        </authorList>
    </citation>
    <scope>NUCLEOTIDE SEQUENCE [LARGE SCALE GENOMIC DNA]</scope>
    <source>
        <strain evidence="1 2">ICMP 19927</strain>
    </source>
</reference>